<evidence type="ECO:0000256" key="4">
    <source>
        <dbReference type="ARBA" id="ARBA00022840"/>
    </source>
</evidence>
<dbReference type="Gene3D" id="1.25.40.10">
    <property type="entry name" value="Tetratricopeptide repeat domain"/>
    <property type="match status" value="1"/>
</dbReference>
<dbReference type="SUPFAM" id="SSF81901">
    <property type="entry name" value="HCP-like"/>
    <property type="match status" value="1"/>
</dbReference>
<feature type="domain" description="Protein kinase" evidence="6">
    <location>
        <begin position="113"/>
        <end position="379"/>
    </location>
</feature>
<dbReference type="SUPFAM" id="SSF56112">
    <property type="entry name" value="Protein kinase-like (PK-like)"/>
    <property type="match status" value="3"/>
</dbReference>
<keyword evidence="8" id="KW-1185">Reference proteome</keyword>
<dbReference type="PROSITE" id="PS00109">
    <property type="entry name" value="PROTEIN_KINASE_TYR"/>
    <property type="match status" value="2"/>
</dbReference>
<dbReference type="InterPro" id="IPR036537">
    <property type="entry name" value="Adaptor_Cbl_N_dom_sf"/>
</dbReference>
<dbReference type="Gene3D" id="1.10.510.10">
    <property type="entry name" value="Transferase(Phosphotransferase) domain 1"/>
    <property type="match status" value="3"/>
</dbReference>
<accession>A0A015JQA0</accession>
<dbReference type="OrthoDB" id="2375581at2759"/>
<dbReference type="Proteomes" id="UP000022910">
    <property type="component" value="Unassembled WGS sequence"/>
</dbReference>
<dbReference type="InterPro" id="IPR000719">
    <property type="entry name" value="Prot_kinase_dom"/>
</dbReference>
<keyword evidence="1" id="KW-0808">Transferase</keyword>
<evidence type="ECO:0000313" key="7">
    <source>
        <dbReference type="EMBL" id="EXX57189.1"/>
    </source>
</evidence>
<gene>
    <name evidence="7" type="ORF">RirG_209500</name>
</gene>
<dbReference type="PANTHER" id="PTHR44329:SF288">
    <property type="entry name" value="MITOGEN-ACTIVATED PROTEIN KINASE KINASE KINASE 20"/>
    <property type="match status" value="1"/>
</dbReference>
<dbReference type="EMBL" id="JEMT01027430">
    <property type="protein sequence ID" value="EXX57189.1"/>
    <property type="molecule type" value="Genomic_DNA"/>
</dbReference>
<dbReference type="SMART" id="SM00219">
    <property type="entry name" value="TyrKc"/>
    <property type="match status" value="3"/>
</dbReference>
<evidence type="ECO:0000313" key="8">
    <source>
        <dbReference type="Proteomes" id="UP000022910"/>
    </source>
</evidence>
<feature type="region of interest" description="Disordered" evidence="5">
    <location>
        <begin position="1934"/>
        <end position="1958"/>
    </location>
</feature>
<dbReference type="GO" id="GO:0007166">
    <property type="term" value="P:cell surface receptor signaling pathway"/>
    <property type="evidence" value="ECO:0007669"/>
    <property type="project" value="InterPro"/>
</dbReference>
<dbReference type="SMR" id="A0A015JQA0"/>
<dbReference type="Gene3D" id="1.20.930.20">
    <property type="entry name" value="Adaptor protein Cbl, N-terminal domain"/>
    <property type="match status" value="1"/>
</dbReference>
<dbReference type="SMART" id="SM00671">
    <property type="entry name" value="SEL1"/>
    <property type="match status" value="2"/>
</dbReference>
<dbReference type="Pfam" id="PF08238">
    <property type="entry name" value="Sel1"/>
    <property type="match status" value="2"/>
</dbReference>
<dbReference type="HOGENOM" id="CLU_000578_0_0_1"/>
<reference evidence="7 8" key="1">
    <citation type="submission" date="2014-02" db="EMBL/GenBank/DDBJ databases">
        <title>Single nucleus genome sequencing reveals high similarity among nuclei of an endomycorrhizal fungus.</title>
        <authorList>
            <person name="Lin K."/>
            <person name="Geurts R."/>
            <person name="Zhang Z."/>
            <person name="Limpens E."/>
            <person name="Saunders D.G."/>
            <person name="Mu D."/>
            <person name="Pang E."/>
            <person name="Cao H."/>
            <person name="Cha H."/>
            <person name="Lin T."/>
            <person name="Zhou Q."/>
            <person name="Shang Y."/>
            <person name="Li Y."/>
            <person name="Ivanov S."/>
            <person name="Sharma T."/>
            <person name="Velzen R.V."/>
            <person name="Ruijter N.D."/>
            <person name="Aanen D.K."/>
            <person name="Win J."/>
            <person name="Kamoun S."/>
            <person name="Bisseling T."/>
            <person name="Huang S."/>
        </authorList>
    </citation>
    <scope>NUCLEOTIDE SEQUENCE [LARGE SCALE GENOMIC DNA]</scope>
    <source>
        <strain evidence="8">DAOM197198w</strain>
    </source>
</reference>
<proteinExistence type="predicted"/>
<evidence type="ECO:0000256" key="5">
    <source>
        <dbReference type="SAM" id="MobiDB-lite"/>
    </source>
</evidence>
<comment type="caution">
    <text evidence="7">The sequence shown here is derived from an EMBL/GenBank/DDBJ whole genome shotgun (WGS) entry which is preliminary data.</text>
</comment>
<feature type="domain" description="Protein kinase" evidence="6">
    <location>
        <begin position="1666"/>
        <end position="1935"/>
    </location>
</feature>
<dbReference type="InterPro" id="IPR059179">
    <property type="entry name" value="MLKL-like_MCAfunc"/>
</dbReference>
<dbReference type="InterPro" id="IPR051681">
    <property type="entry name" value="Ser/Thr_Kinases-Pseudokinases"/>
</dbReference>
<dbReference type="InterPro" id="IPR011990">
    <property type="entry name" value="TPR-like_helical_dom_sf"/>
</dbReference>
<dbReference type="PANTHER" id="PTHR44329">
    <property type="entry name" value="SERINE/THREONINE-PROTEIN KINASE TNNI3K-RELATED"/>
    <property type="match status" value="1"/>
</dbReference>
<organism evidence="7 8">
    <name type="scientific">Rhizophagus irregularis (strain DAOM 197198w)</name>
    <name type="common">Glomus intraradices</name>
    <dbReference type="NCBI Taxonomy" id="1432141"/>
    <lineage>
        <taxon>Eukaryota</taxon>
        <taxon>Fungi</taxon>
        <taxon>Fungi incertae sedis</taxon>
        <taxon>Mucoromycota</taxon>
        <taxon>Glomeromycotina</taxon>
        <taxon>Glomeromycetes</taxon>
        <taxon>Glomerales</taxon>
        <taxon>Glomeraceae</taxon>
        <taxon>Rhizophagus</taxon>
    </lineage>
</organism>
<dbReference type="PROSITE" id="PS50011">
    <property type="entry name" value="PROTEIN_KINASE_DOM"/>
    <property type="match status" value="3"/>
</dbReference>
<evidence type="ECO:0000259" key="6">
    <source>
        <dbReference type="PROSITE" id="PS50011"/>
    </source>
</evidence>
<protein>
    <submittedName>
        <fullName evidence="7">Cdc15p</fullName>
    </submittedName>
</protein>
<evidence type="ECO:0000256" key="1">
    <source>
        <dbReference type="ARBA" id="ARBA00022679"/>
    </source>
</evidence>
<keyword evidence="2" id="KW-0547">Nucleotide-binding</keyword>
<dbReference type="Pfam" id="PF07714">
    <property type="entry name" value="PK_Tyr_Ser-Thr"/>
    <property type="match status" value="3"/>
</dbReference>
<keyword evidence="3" id="KW-0418">Kinase</keyword>
<dbReference type="InterPro" id="IPR008266">
    <property type="entry name" value="Tyr_kinase_AS"/>
</dbReference>
<dbReference type="GO" id="GO:0005524">
    <property type="term" value="F:ATP binding"/>
    <property type="evidence" value="ECO:0007669"/>
    <property type="project" value="UniProtKB-KW"/>
</dbReference>
<dbReference type="InterPro" id="IPR006597">
    <property type="entry name" value="Sel1-like"/>
</dbReference>
<dbReference type="CDD" id="cd21037">
    <property type="entry name" value="MLKL_NTD"/>
    <property type="match status" value="1"/>
</dbReference>
<dbReference type="InterPro" id="IPR001245">
    <property type="entry name" value="Ser-Thr/Tyr_kinase_cat_dom"/>
</dbReference>
<sequence>MELIQKFKKWKESNDDEYQMHVKISSAASDNIDEKLVYMEDLEKRKEVYGICEECNEPGTGKGWCKPCNAKRFEKNFKNWTSRKEDIDELIQDSQLNAVHSTKCLEWIPYEKFQNITHIIDGGFSRIYSATWQEGYICYWDIEKHDWNRIPEQVALKVLDISSENTNFLNEVKSHLQIYVSNIVQCYGITQDPNTENYAIVLKYCRDGNMRDYINQHESNISCELKIDYLLHISRGLLYIHNYEKIHRDLHSGNILFDDGIPYISDLGLCQPVNYEGQEIVYGVLPYIAPEVLRGHKYTKAADIYSFGIVINEFISEEIPYDNDTDDQFYLTVNICKGFRPKISEYTPKLLADLITKCWDGEPDKRPTIQEVVITLKAMKLKNLSSKQQIIQQFKLNYGLLLDGHSIKPSEQAVLSEDGDLDISLYEGQPLVYTFVNDHNSRINLLKFNSVNHFIEGSQSSDISINFPVAEITYSADLLANFMEDESYGHLFAKKILVGGKLFIDDLKSATSTQTDSFKFFLTWVYDSAKYSKENPFNNLTGLNFLPKIRTLDGKDLNTYEKLTSWMNNLYQNDVVDIISYNNLIPISKLRSIAPSSIDEIDEIQPGVANFKEKLSFYDWVGDSLYTNLTRWINERHLIYGLIIDKHFELEISKEVANNFINIPNVYSSDKFYWKVFNPTTSLEEFLISNNIFSTKNVKNIRSFPFTNKVSDEIKSCEDYVHFIVKFEKYKVRFNNIMPSKRFQQAIENALENMKPFTHLQNVFDEYGHFFPLNIVLGKSLKTILPNNFGEIKLESTLFEALDSLNISYLLTTNGSVIEKSDLSNWTQNTDDSLEIIEFDNVISLYDILEEEQKRKINVILNKEDNLRIIMTGIEELKDLDANNTEYYKRINVKPSLEDENYEVFGSVISKHNLKLEDILITFELYDFNGFSAMIKNLNRDVDITECYILWVIIGNPSKLSVFSPRNREFQADYIKKSITLQLDDFYCPIKTSYKLSEGCTISVNTYCSTANYEPNNIKIKLVGWSEDCIYFKIAKSNYNNSNLNNSSNSSESHSQLDDDTDVLINFEVTICILSFHHEKLDIDNREGEKYSLSLIGHDLTENTKVIPFTSVDELGPDQIKYLQKMEASIKRFDDDVGSLKLSDYEMNRNEIPRKNGRVSKWVSVKNRDQKFAFKSISNKKYKGTIQNQVAILKKLHNCNNIIKFYGLVSDGDKWYLVTEWAEYGNLREFYTNHKERFNLRLKLRMSLEIARGLDFLKNVEVLHHDIRAENILITLDETAKLTSCSLNTVTFKQDHNLEQARYYAPELLERNSNTKYDIKCEIYSFGILLWEIAEEKTPYKNYKDIMEIVKFVGAKNREPFSRNSQMPEQFKNLVINAVDHNPEFRPKITKMLEVLNNCFEKSKSTYSHKSQSILIDRASFLIDAASSTGAAIAEAVAAGAPIAIPFSKFVPLFYEIGNIFNEIIELAQAAEHNKRTCDALLQRVYAAELAVQDLKRQRNSKEFFNNKNYLCLQNLVNIIVQIRKFISDISQMKSLIKYFQVKSIEKTFKELCKEFDSCVNILSFEINVDTSDEIRQLKADQEDLLKYIQGMGDGNIKKIDDTSYVKDDAKEIKACLANLSKEFSSTVAKVNAMNNTMEKFMNETSQNQRKIDNIFQTHPLKFADYERDNNEKPRKNGHVTKWYKIKSMDEEFAFKTISEKEDQKIVQNQVTILKELYDWQNIIKFYGITYDGNKWYLVTEWAEYGNLREFYQNKHDFELKLKLRISLDIARGLNFLRTVEIIHRDIRAENILITLNETAKLANFKLSRYLTGSSINQSQNLERVRYCAPELLERAPNYKYDQKCEVYSFGILLWEIAEKRIPYQGNDDILDITDKVRNKMYREPFSAISQMPDKFKELQIDAVQHDPDFRPKITKMFEVLRNCVKDYSERHSLLQDSPSSSSSELNRKPSTPKPISKRAYSIDQEAYTLPIDLPDFESFKYMTLADAAKQHRLYDKHGKLVGNVKIAYKCFEAYANLSNTGGTANRNQIKAKYYKAYYISKGLVESPPNKDKIVAELFKEVADDEVNEFPEAKVRYGDYLYHGKGVDQNFTEALKYFEKAAEDGFKVAMYNAGNIYYNGISGIKDREKAIHYMKLAAYNDYEPAIKFCKEHNL</sequence>
<evidence type="ECO:0000256" key="2">
    <source>
        <dbReference type="ARBA" id="ARBA00022741"/>
    </source>
</evidence>
<dbReference type="GO" id="GO:0004713">
    <property type="term" value="F:protein tyrosine kinase activity"/>
    <property type="evidence" value="ECO:0007669"/>
    <property type="project" value="InterPro"/>
</dbReference>
<feature type="compositionally biased region" description="Low complexity" evidence="5">
    <location>
        <begin position="1935"/>
        <end position="1945"/>
    </location>
</feature>
<dbReference type="InterPro" id="IPR011009">
    <property type="entry name" value="Kinase-like_dom_sf"/>
</dbReference>
<name>A0A015JQA0_RHIIW</name>
<dbReference type="GO" id="GO:0004674">
    <property type="term" value="F:protein serine/threonine kinase activity"/>
    <property type="evidence" value="ECO:0007669"/>
    <property type="project" value="TreeGrafter"/>
</dbReference>
<feature type="domain" description="Protein kinase" evidence="6">
    <location>
        <begin position="1145"/>
        <end position="1400"/>
    </location>
</feature>
<keyword evidence="4" id="KW-0067">ATP-binding</keyword>
<dbReference type="InterPro" id="IPR020635">
    <property type="entry name" value="Tyr_kinase_cat_dom"/>
</dbReference>
<evidence type="ECO:0000256" key="3">
    <source>
        <dbReference type="ARBA" id="ARBA00022777"/>
    </source>
</evidence>